<dbReference type="STRING" id="1469144.LI90_2953"/>
<dbReference type="InterPro" id="IPR006128">
    <property type="entry name" value="Lipoprotein_PsaA-like"/>
</dbReference>
<keyword evidence="2 4" id="KW-0813">Transport</keyword>
<protein>
    <submittedName>
        <fullName evidence="7">Periplasmic solute binding protein</fullName>
    </submittedName>
</protein>
<dbReference type="InterPro" id="IPR050492">
    <property type="entry name" value="Bact_metal-bind_prot9"/>
</dbReference>
<dbReference type="SUPFAM" id="SSF53807">
    <property type="entry name" value="Helical backbone' metal receptor"/>
    <property type="match status" value="1"/>
</dbReference>
<evidence type="ECO:0000256" key="5">
    <source>
        <dbReference type="SAM" id="MobiDB-lite"/>
    </source>
</evidence>
<dbReference type="PRINTS" id="PR00691">
    <property type="entry name" value="ADHESINB"/>
</dbReference>
<dbReference type="PATRIC" id="fig|1469144.10.peg.3184"/>
<dbReference type="PROSITE" id="PS51257">
    <property type="entry name" value="PROKAR_LIPOPROTEIN"/>
    <property type="match status" value="1"/>
</dbReference>
<feature type="chain" id="PRO_5038902089" evidence="6">
    <location>
        <begin position="18"/>
        <end position="321"/>
    </location>
</feature>
<dbReference type="Gene3D" id="3.40.50.1980">
    <property type="entry name" value="Nitrogenase molybdenum iron protein domain"/>
    <property type="match status" value="2"/>
</dbReference>
<evidence type="ECO:0000256" key="4">
    <source>
        <dbReference type="RuleBase" id="RU003512"/>
    </source>
</evidence>
<dbReference type="GO" id="GO:0030001">
    <property type="term" value="P:metal ion transport"/>
    <property type="evidence" value="ECO:0007669"/>
    <property type="project" value="InterPro"/>
</dbReference>
<feature type="region of interest" description="Disordered" evidence="5">
    <location>
        <begin position="119"/>
        <end position="157"/>
    </location>
</feature>
<comment type="caution">
    <text evidence="7">The sequence shown here is derived from an EMBL/GenBank/DDBJ whole genome shotgun (WGS) entry which is preliminary data.</text>
</comment>
<sequence>MRRALPTALLASLAALASPTLTGCTGSSADPGEGPKVVVGFYPFEFLTRRIGGDAVTVTNLTKPGTEPHDLELTPRQVGEVAEASLVIYLKGMQPALDKAIEQNKPPAQLDVTRVVPLESHEESGDDHGHDDQPGHEHSPGHAEEHEHGGPDPHVWLDPQRFAKVAIAVGDQLAQIDTARADDYRARAAQLARQLQALDGEFSAGLKNCERRDIVTTHAAFGYLTERYRLNQIAINGLSPEAEPSPAHIARIQELIREKGITTIFFETLASPKTAQMLADDLHLKTAVLDPVEGVKDQKSQDYFSVMRANLTELRKALSCS</sequence>
<evidence type="ECO:0000256" key="1">
    <source>
        <dbReference type="ARBA" id="ARBA00011028"/>
    </source>
</evidence>
<dbReference type="EMBL" id="LAXD01000001">
    <property type="protein sequence ID" value="KWX01918.1"/>
    <property type="molecule type" value="Genomic_DNA"/>
</dbReference>
<evidence type="ECO:0000313" key="7">
    <source>
        <dbReference type="EMBL" id="KWX01918.1"/>
    </source>
</evidence>
<dbReference type="AlphaFoldDB" id="A0A132MVI0"/>
<organism evidence="7 8">
    <name type="scientific">Carbonactinospora thermoautotrophica</name>
    <dbReference type="NCBI Taxonomy" id="1469144"/>
    <lineage>
        <taxon>Bacteria</taxon>
        <taxon>Bacillati</taxon>
        <taxon>Actinomycetota</taxon>
        <taxon>Actinomycetes</taxon>
        <taxon>Kitasatosporales</taxon>
        <taxon>Carbonactinosporaceae</taxon>
        <taxon>Carbonactinospora</taxon>
    </lineage>
</organism>
<dbReference type="GO" id="GO:0007155">
    <property type="term" value="P:cell adhesion"/>
    <property type="evidence" value="ECO:0007669"/>
    <property type="project" value="InterPro"/>
</dbReference>
<evidence type="ECO:0000313" key="8">
    <source>
        <dbReference type="Proteomes" id="UP000070188"/>
    </source>
</evidence>
<dbReference type="PANTHER" id="PTHR42953:SF3">
    <property type="entry name" value="HIGH-AFFINITY ZINC UPTAKE SYSTEM PROTEIN ZNUA"/>
    <property type="match status" value="1"/>
</dbReference>
<dbReference type="Pfam" id="PF01297">
    <property type="entry name" value="ZnuA"/>
    <property type="match status" value="1"/>
</dbReference>
<dbReference type="InterPro" id="IPR006129">
    <property type="entry name" value="AdhesinB"/>
</dbReference>
<evidence type="ECO:0000256" key="2">
    <source>
        <dbReference type="ARBA" id="ARBA00022448"/>
    </source>
</evidence>
<evidence type="ECO:0000256" key="6">
    <source>
        <dbReference type="SAM" id="SignalP"/>
    </source>
</evidence>
<keyword evidence="8" id="KW-1185">Reference proteome</keyword>
<feature type="signal peptide" evidence="6">
    <location>
        <begin position="1"/>
        <end position="17"/>
    </location>
</feature>
<gene>
    <name evidence="7" type="ORF">LI90_2953</name>
</gene>
<evidence type="ECO:0000256" key="3">
    <source>
        <dbReference type="ARBA" id="ARBA00022729"/>
    </source>
</evidence>
<accession>A0A132MVI0</accession>
<name>A0A132MVI0_9ACTN</name>
<feature type="compositionally biased region" description="Basic and acidic residues" evidence="5">
    <location>
        <begin position="119"/>
        <end position="151"/>
    </location>
</feature>
<keyword evidence="3 6" id="KW-0732">Signal</keyword>
<dbReference type="InterPro" id="IPR006127">
    <property type="entry name" value="ZnuA-like"/>
</dbReference>
<dbReference type="GO" id="GO:0046872">
    <property type="term" value="F:metal ion binding"/>
    <property type="evidence" value="ECO:0007669"/>
    <property type="project" value="InterPro"/>
</dbReference>
<dbReference type="PRINTS" id="PR00690">
    <property type="entry name" value="ADHESNFAMILY"/>
</dbReference>
<reference evidence="8" key="1">
    <citation type="submission" date="2015-04" db="EMBL/GenBank/DDBJ databases">
        <title>Physiological reanalysis, assessment of diazotrophy, and genome sequences of multiple isolates of Streptomyces thermoautotrophicus.</title>
        <authorList>
            <person name="MacKellar D.C."/>
            <person name="Lieber L."/>
            <person name="Norman J."/>
            <person name="Bolger A."/>
            <person name="Tobin C."/>
            <person name="Murray J.W."/>
            <person name="Chang R."/>
            <person name="Ford T."/>
            <person name="Nguyen P.Q."/>
            <person name="Woodward J."/>
            <person name="Permingeat H."/>
            <person name="Joshi N.S."/>
            <person name="Silver P.A."/>
            <person name="Usadel B."/>
            <person name="Rutherford A.W."/>
            <person name="Friesen M."/>
            <person name="Prell J."/>
        </authorList>
    </citation>
    <scope>NUCLEOTIDE SEQUENCE [LARGE SCALE GENOMIC DNA]</scope>
    <source>
        <strain evidence="8">H1</strain>
    </source>
</reference>
<proteinExistence type="inferred from homology"/>
<comment type="similarity">
    <text evidence="1 4">Belongs to the bacterial solute-binding protein 9 family.</text>
</comment>
<dbReference type="Proteomes" id="UP000070188">
    <property type="component" value="Unassembled WGS sequence"/>
</dbReference>
<dbReference type="PANTHER" id="PTHR42953">
    <property type="entry name" value="HIGH-AFFINITY ZINC UPTAKE SYSTEM PROTEIN ZNUA-RELATED"/>
    <property type="match status" value="1"/>
</dbReference>